<dbReference type="OrthoDB" id="3200163at2759"/>
<dbReference type="Gene3D" id="3.40.50.1820">
    <property type="entry name" value="alpha/beta hydrolase"/>
    <property type="match status" value="1"/>
</dbReference>
<dbReference type="FunCoup" id="A0A7E5VD90">
    <property type="interactions" value="21"/>
</dbReference>
<name>A0A7E5VD90_TRINI</name>
<dbReference type="InterPro" id="IPR029058">
    <property type="entry name" value="AB_hydrolase_fold"/>
</dbReference>
<evidence type="ECO:0000259" key="4">
    <source>
        <dbReference type="Pfam" id="PF00135"/>
    </source>
</evidence>
<protein>
    <submittedName>
        <fullName evidence="6">Uncharacterized protein LOC113492788</fullName>
    </submittedName>
</protein>
<proteinExistence type="predicted"/>
<feature type="domain" description="Carboxylesterase type B" evidence="4">
    <location>
        <begin position="28"/>
        <end position="505"/>
    </location>
</feature>
<dbReference type="KEGG" id="tnl:113492788"/>
<feature type="transmembrane region" description="Helical" evidence="2">
    <location>
        <begin position="547"/>
        <end position="566"/>
    </location>
</feature>
<keyword evidence="2" id="KW-0472">Membrane</keyword>
<feature type="signal peptide" evidence="3">
    <location>
        <begin position="1"/>
        <end position="18"/>
    </location>
</feature>
<evidence type="ECO:0000313" key="6">
    <source>
        <dbReference type="RefSeq" id="XP_026726268.1"/>
    </source>
</evidence>
<accession>A0A7E5VD90</accession>
<dbReference type="PANTHER" id="PTHR11559">
    <property type="entry name" value="CARBOXYLESTERASE"/>
    <property type="match status" value="1"/>
</dbReference>
<dbReference type="InterPro" id="IPR050309">
    <property type="entry name" value="Type-B_Carboxylest/Lipase"/>
</dbReference>
<keyword evidence="2" id="KW-0812">Transmembrane</keyword>
<dbReference type="InterPro" id="IPR002018">
    <property type="entry name" value="CarbesteraseB"/>
</dbReference>
<organism evidence="5 6">
    <name type="scientific">Trichoplusia ni</name>
    <name type="common">Cabbage looper</name>
    <dbReference type="NCBI Taxonomy" id="7111"/>
    <lineage>
        <taxon>Eukaryota</taxon>
        <taxon>Metazoa</taxon>
        <taxon>Ecdysozoa</taxon>
        <taxon>Arthropoda</taxon>
        <taxon>Hexapoda</taxon>
        <taxon>Insecta</taxon>
        <taxon>Pterygota</taxon>
        <taxon>Neoptera</taxon>
        <taxon>Endopterygota</taxon>
        <taxon>Lepidoptera</taxon>
        <taxon>Glossata</taxon>
        <taxon>Ditrysia</taxon>
        <taxon>Noctuoidea</taxon>
        <taxon>Noctuidae</taxon>
        <taxon>Plusiinae</taxon>
        <taxon>Trichoplusia</taxon>
    </lineage>
</organism>
<dbReference type="AlphaFoldDB" id="A0A7E5VD90"/>
<feature type="chain" id="PRO_5028838114" evidence="3">
    <location>
        <begin position="19"/>
        <end position="568"/>
    </location>
</feature>
<keyword evidence="1" id="KW-0325">Glycoprotein</keyword>
<evidence type="ECO:0000256" key="2">
    <source>
        <dbReference type="SAM" id="Phobius"/>
    </source>
</evidence>
<gene>
    <name evidence="6" type="primary">LOC113492788</name>
</gene>
<keyword evidence="5" id="KW-1185">Reference proteome</keyword>
<dbReference type="RefSeq" id="XP_026726268.1">
    <property type="nucleotide sequence ID" value="XM_026870467.1"/>
</dbReference>
<dbReference type="GeneID" id="113492788"/>
<dbReference type="SUPFAM" id="SSF53474">
    <property type="entry name" value="alpha/beta-Hydrolases"/>
    <property type="match status" value="1"/>
</dbReference>
<evidence type="ECO:0000256" key="3">
    <source>
        <dbReference type="SAM" id="SignalP"/>
    </source>
</evidence>
<sequence>MWKCIVLALGAIAVAANGAEKWLQVELVDQGPVRGRLDPDGGLYRFYNIPYATAPTGRDKFKAPLPAPKWTEPFDAKDRNIRCPQGNVFEPEDCLVANVYVPDTTDKNLPVVVSIHGGAYQIGYGTNRVYRNFVRDNKLIMVTFNYRLAVHGFLCLGTEDVPGNAGLKDQVAALRWVNKNIANFGGNPQDVTLSACSAGGGSADMLTLSSITKGLFQRAIIGSGVSTGAVGVQIDPIENAKTYAKLLNFNDVDNMESLEEFYRTASFETLTSQSQHITNNEDVAILFSPCVEKDVGQERVITDAPMTVIKTGNYTKIPLLYGFANMEGLMRLPFYSEWKDKMNEKFSDFLPAELHFESETVKEEVAQQVKQFYFGDKPVGDETILTYIDFFTDVLFGYPMLSQLSARVESLGDTIYLYEYEFVEEKTPSILDTNVKGSGHCDQTRVIGDQLNASPEFTEMANIVRQYFVNFIKTGNPTPPGSGFGTWTPANAKRTPHMLLGNVRQLREDILTTEDGKDRGAFWDGIYAKYYRGPVLIAADPVPGGTVSLAISKCVLFIVLLITLMFNM</sequence>
<keyword evidence="2" id="KW-1133">Transmembrane helix</keyword>
<dbReference type="InParanoid" id="A0A7E5VD90"/>
<evidence type="ECO:0000256" key="1">
    <source>
        <dbReference type="ARBA" id="ARBA00023180"/>
    </source>
</evidence>
<dbReference type="Proteomes" id="UP000322000">
    <property type="component" value="Chromosome 4"/>
</dbReference>
<evidence type="ECO:0000313" key="5">
    <source>
        <dbReference type="Proteomes" id="UP000322000"/>
    </source>
</evidence>
<keyword evidence="3" id="KW-0732">Signal</keyword>
<dbReference type="Pfam" id="PF00135">
    <property type="entry name" value="COesterase"/>
    <property type="match status" value="1"/>
</dbReference>
<reference evidence="6" key="1">
    <citation type="submission" date="2025-08" db="UniProtKB">
        <authorList>
            <consortium name="RefSeq"/>
        </authorList>
    </citation>
    <scope>IDENTIFICATION</scope>
</reference>